<dbReference type="PANTHER" id="PTHR43032:SF4">
    <property type="entry name" value="OXIDOREDUCTASE MOLYBDOPTERIN-BINDING DOMAIN-CONTAINING PROTEIN"/>
    <property type="match status" value="1"/>
</dbReference>
<keyword evidence="4" id="KW-1185">Reference proteome</keyword>
<dbReference type="Pfam" id="PF00174">
    <property type="entry name" value="Oxidored_molyb"/>
    <property type="match status" value="1"/>
</dbReference>
<dbReference type="Proteomes" id="UP000070504">
    <property type="component" value="Unassembled WGS sequence"/>
</dbReference>
<dbReference type="PATRIC" id="fig|1698283.3.peg.99"/>
<dbReference type="InterPro" id="IPR000572">
    <property type="entry name" value="OxRdtase_Mopterin-bd_dom"/>
</dbReference>
<accession>A0A133VMB1</accession>
<name>A0A133VMB1_9EURY</name>
<evidence type="ECO:0000256" key="1">
    <source>
        <dbReference type="SAM" id="MobiDB-lite"/>
    </source>
</evidence>
<dbReference type="InterPro" id="IPR036374">
    <property type="entry name" value="OxRdtase_Mopterin-bd_sf"/>
</dbReference>
<sequence>MSDHISLDSKKNRLPPGQKKKKKFPTLSKGSIPDWPEDWKLRVFGEVEKDLRFSLGDLKNMDEVLTQNQDFHCVTGWSKLGIEWTGIEFSDLLKKIPKKKRVKHVMFHALDGYTTNLPLKVCKEENLLIVWELEGNETPPEHGGPVRTVIESRYAYKGIKWLSEIELMKEHEKGYWEERGYSDSADPWKEERYSE</sequence>
<evidence type="ECO:0000313" key="4">
    <source>
        <dbReference type="Proteomes" id="UP000070504"/>
    </source>
</evidence>
<proteinExistence type="predicted"/>
<protein>
    <recommendedName>
        <fullName evidence="2">Oxidoreductase molybdopterin-binding domain-containing protein</fullName>
    </recommendedName>
</protein>
<feature type="domain" description="Oxidoreductase molybdopterin-binding" evidence="2">
    <location>
        <begin position="31"/>
        <end position="176"/>
    </location>
</feature>
<dbReference type="Gene3D" id="3.90.420.10">
    <property type="entry name" value="Oxidoreductase, molybdopterin-binding domain"/>
    <property type="match status" value="1"/>
</dbReference>
<dbReference type="AlphaFoldDB" id="A0A133VMB1"/>
<dbReference type="EMBL" id="LHYH01000002">
    <property type="protein sequence ID" value="KXB07543.1"/>
    <property type="molecule type" value="Genomic_DNA"/>
</dbReference>
<feature type="region of interest" description="Disordered" evidence="1">
    <location>
        <begin position="1"/>
        <end position="29"/>
    </location>
</feature>
<evidence type="ECO:0000259" key="2">
    <source>
        <dbReference type="Pfam" id="PF00174"/>
    </source>
</evidence>
<dbReference type="PANTHER" id="PTHR43032">
    <property type="entry name" value="PROTEIN-METHIONINE-SULFOXIDE REDUCTASE"/>
    <property type="match status" value="1"/>
</dbReference>
<comment type="caution">
    <text evidence="3">The sequence shown here is derived from an EMBL/GenBank/DDBJ whole genome shotgun (WGS) entry which is preliminary data.</text>
</comment>
<organism evidence="3 4">
    <name type="scientific">candidate division MSBL1 archaeon SCGC-AAA382K21</name>
    <dbReference type="NCBI Taxonomy" id="1698283"/>
    <lineage>
        <taxon>Archaea</taxon>
        <taxon>Methanobacteriati</taxon>
        <taxon>Methanobacteriota</taxon>
        <taxon>candidate division MSBL1</taxon>
    </lineage>
</organism>
<gene>
    <name evidence="3" type="ORF">AKJ54_00125</name>
</gene>
<dbReference type="SUPFAM" id="SSF56524">
    <property type="entry name" value="Oxidoreductase molybdopterin-binding domain"/>
    <property type="match status" value="1"/>
</dbReference>
<feature type="compositionally biased region" description="Basic and acidic residues" evidence="1">
    <location>
        <begin position="1"/>
        <end position="11"/>
    </location>
</feature>
<evidence type="ECO:0000313" key="3">
    <source>
        <dbReference type="EMBL" id="KXB07543.1"/>
    </source>
</evidence>
<reference evidence="3 4" key="1">
    <citation type="journal article" date="2016" name="Sci. Rep.">
        <title>Metabolic traits of an uncultured archaeal lineage -MSBL1- from brine pools of the Red Sea.</title>
        <authorList>
            <person name="Mwirichia R."/>
            <person name="Alam I."/>
            <person name="Rashid M."/>
            <person name="Vinu M."/>
            <person name="Ba-Alawi W."/>
            <person name="Anthony Kamau A."/>
            <person name="Kamanda Ngugi D."/>
            <person name="Goker M."/>
            <person name="Klenk H.P."/>
            <person name="Bajic V."/>
            <person name="Stingl U."/>
        </authorList>
    </citation>
    <scope>NUCLEOTIDE SEQUENCE [LARGE SCALE GENOMIC DNA]</scope>
    <source>
        <strain evidence="3">SCGC-AAA382K21</strain>
    </source>
</reference>